<dbReference type="SUPFAM" id="SSF46458">
    <property type="entry name" value="Globin-like"/>
    <property type="match status" value="1"/>
</dbReference>
<keyword evidence="9" id="KW-0408">Iron</keyword>
<dbReference type="GO" id="GO:0008941">
    <property type="term" value="F:nitric oxide dioxygenase NAD(P)H activity"/>
    <property type="evidence" value="ECO:0007669"/>
    <property type="project" value="UniProtKB-EC"/>
</dbReference>
<gene>
    <name evidence="17" type="primary">hmpA</name>
    <name evidence="17" type="ORF">NQF87_01370</name>
</gene>
<dbReference type="InterPro" id="IPR017927">
    <property type="entry name" value="FAD-bd_FR_type"/>
</dbReference>
<keyword evidence="10" id="KW-0520">NAD</keyword>
<evidence type="ECO:0000256" key="1">
    <source>
        <dbReference type="ARBA" id="ARBA00001970"/>
    </source>
</evidence>
<dbReference type="CDD" id="cd06184">
    <property type="entry name" value="flavohem_like_fad_nad_binding"/>
    <property type="match status" value="1"/>
</dbReference>
<dbReference type="InterPro" id="IPR012292">
    <property type="entry name" value="Globin/Proto"/>
</dbReference>
<dbReference type="SUPFAM" id="SSF63380">
    <property type="entry name" value="Riboflavin synthase domain-like"/>
    <property type="match status" value="1"/>
</dbReference>
<dbReference type="SUPFAM" id="SSF52343">
    <property type="entry name" value="Ferredoxin reductase-like, C-terminal NADP-linked domain"/>
    <property type="match status" value="1"/>
</dbReference>
<evidence type="ECO:0000256" key="12">
    <source>
        <dbReference type="ARBA" id="ARBA00048649"/>
    </source>
</evidence>
<dbReference type="PRINTS" id="PR00410">
    <property type="entry name" value="PHEHYDRXLASE"/>
</dbReference>
<comment type="cofactor">
    <cofactor evidence="1">
        <name>heme b</name>
        <dbReference type="ChEBI" id="CHEBI:60344"/>
    </cofactor>
</comment>
<dbReference type="Pfam" id="PF00970">
    <property type="entry name" value="FAD_binding_6"/>
    <property type="match status" value="1"/>
</dbReference>
<comment type="function">
    <text evidence="11">Is involved in NO detoxification in an aerobic process, termed nitric oxide dioxygenase (NOD) reaction that utilizes O(2) and NAD(P)H to convert NO to nitrate, which protects the bacterium from various noxious nitrogen compounds. Therefore, plays a central role in the inducible response to nitrosative stress.</text>
</comment>
<dbReference type="Gene3D" id="1.10.490.10">
    <property type="entry name" value="Globins"/>
    <property type="match status" value="1"/>
</dbReference>
<dbReference type="EMBL" id="JANIDV010000001">
    <property type="protein sequence ID" value="MCX5615634.1"/>
    <property type="molecule type" value="Genomic_DNA"/>
</dbReference>
<dbReference type="PANTHER" id="PTHR43396">
    <property type="entry name" value="FLAVOHEMOPROTEIN"/>
    <property type="match status" value="1"/>
</dbReference>
<evidence type="ECO:0000256" key="5">
    <source>
        <dbReference type="ARBA" id="ARBA00022617"/>
    </source>
</evidence>
<dbReference type="Pfam" id="PF00175">
    <property type="entry name" value="NAD_binding_1"/>
    <property type="match status" value="1"/>
</dbReference>
<evidence type="ECO:0000256" key="10">
    <source>
        <dbReference type="ARBA" id="ARBA00023027"/>
    </source>
</evidence>
<dbReference type="Pfam" id="PF00042">
    <property type="entry name" value="Globin"/>
    <property type="match status" value="1"/>
</dbReference>
<dbReference type="PROSITE" id="PS51384">
    <property type="entry name" value="FAD_FR"/>
    <property type="match status" value="1"/>
</dbReference>
<evidence type="ECO:0000313" key="18">
    <source>
        <dbReference type="Proteomes" id="UP001165633"/>
    </source>
</evidence>
<dbReference type="Gene3D" id="2.40.30.10">
    <property type="entry name" value="Translation factors"/>
    <property type="match status" value="1"/>
</dbReference>
<dbReference type="PANTHER" id="PTHR43396:SF3">
    <property type="entry name" value="FLAVOHEMOPROTEIN"/>
    <property type="match status" value="1"/>
</dbReference>
<dbReference type="InterPro" id="IPR000971">
    <property type="entry name" value="Globin"/>
</dbReference>
<name>A0ABT3WBA4_9PROT</name>
<comment type="similarity">
    <text evidence="14">Belongs to the globin family.</text>
</comment>
<reference evidence="17" key="1">
    <citation type="submission" date="2022-07" db="EMBL/GenBank/DDBJ databases">
        <title>Bombella genomes.</title>
        <authorList>
            <person name="Harer L."/>
            <person name="Styblova S."/>
            <person name="Ehrmann M."/>
        </authorList>
    </citation>
    <scope>NUCLEOTIDE SEQUENCE</scope>
    <source>
        <strain evidence="17">TMW 2.2559</strain>
    </source>
</reference>
<keyword evidence="6 14" id="KW-0561">Oxygen transport</keyword>
<dbReference type="InterPro" id="IPR008333">
    <property type="entry name" value="Cbr1-like_FAD-bd_dom"/>
</dbReference>
<evidence type="ECO:0000259" key="15">
    <source>
        <dbReference type="PROSITE" id="PS01033"/>
    </source>
</evidence>
<evidence type="ECO:0000256" key="11">
    <source>
        <dbReference type="ARBA" id="ARBA00025094"/>
    </source>
</evidence>
<keyword evidence="17" id="KW-0560">Oxidoreductase</keyword>
<dbReference type="Gene3D" id="3.40.50.80">
    <property type="entry name" value="Nucleotide-binding domain of ferredoxin-NADP reductase (FNR) module"/>
    <property type="match status" value="1"/>
</dbReference>
<comment type="similarity">
    <text evidence="2">In the C-terminal section; belongs to the flavoprotein pyridine nucleotide cytochrome reductase family.</text>
</comment>
<dbReference type="Proteomes" id="UP001165633">
    <property type="component" value="Unassembled WGS sequence"/>
</dbReference>
<comment type="catalytic activity">
    <reaction evidence="13">
        <text>2 nitric oxide + NADPH + 2 O2 = 2 nitrate + NADP(+) + H(+)</text>
        <dbReference type="Rhea" id="RHEA:19465"/>
        <dbReference type="ChEBI" id="CHEBI:15378"/>
        <dbReference type="ChEBI" id="CHEBI:15379"/>
        <dbReference type="ChEBI" id="CHEBI:16480"/>
        <dbReference type="ChEBI" id="CHEBI:17632"/>
        <dbReference type="ChEBI" id="CHEBI:57783"/>
        <dbReference type="ChEBI" id="CHEBI:58349"/>
        <dbReference type="EC" id="1.14.12.17"/>
    </reaction>
</comment>
<proteinExistence type="inferred from homology"/>
<feature type="domain" description="Globin" evidence="15">
    <location>
        <begin position="2"/>
        <end position="138"/>
    </location>
</feature>
<dbReference type="InterPro" id="IPR039261">
    <property type="entry name" value="FNR_nucleotide-bd"/>
</dbReference>
<evidence type="ECO:0000256" key="2">
    <source>
        <dbReference type="ARBA" id="ARBA00006401"/>
    </source>
</evidence>
<evidence type="ECO:0000256" key="3">
    <source>
        <dbReference type="ARBA" id="ARBA00012229"/>
    </source>
</evidence>
<evidence type="ECO:0000256" key="8">
    <source>
        <dbReference type="ARBA" id="ARBA00022857"/>
    </source>
</evidence>
<comment type="caution">
    <text evidence="17">The sequence shown here is derived from an EMBL/GenBank/DDBJ whole genome shotgun (WGS) entry which is preliminary data.</text>
</comment>
<evidence type="ECO:0000256" key="9">
    <source>
        <dbReference type="ARBA" id="ARBA00023004"/>
    </source>
</evidence>
<keyword evidence="18" id="KW-1185">Reference proteome</keyword>
<dbReference type="InterPro" id="IPR009050">
    <property type="entry name" value="Globin-like_sf"/>
</dbReference>
<keyword evidence="4" id="KW-0216">Detoxification</keyword>
<sequence length="402" mass="44580">MPLSAQTRTIVTACIPALEAHGLAITQDMYRRLLSNENIRDLFNISHQKNGDQPRALAFAILAYARHIDDPTALKDMIERIAEKHVGLNILPEHYPHVGKALLEAIAHVLGDQATPDIMEAWKEAYGFLADVLINREQQIYHAHAAEKGGWTGWRSFRIAHRHEETADTVSFTLSPADGQPVMRHRPGQYLSFRLNIPGAGTERRNYSISSAPAEDHYRITIKRQAGGVASCWFHDHVQVGNMLDVSAPAGDFTLPPTEDRPVVFLSAGSGITPVMSMLDTLAAQEARPPIHVIHGTQTPQTEIFARRIRELAKAGTITADLFYSQTGHLPPRMEGITAHTGRLTSSELGNHASHDAEFYVCGPTGFLITMIQALRERNIPRERIHYEMFGSASDPFLVTQA</sequence>
<dbReference type="InterPro" id="IPR001433">
    <property type="entry name" value="OxRdtase_FAD/NAD-bd"/>
</dbReference>
<accession>A0ABT3WBA4</accession>
<dbReference type="NCBIfam" id="NF009805">
    <property type="entry name" value="PRK13289.1"/>
    <property type="match status" value="1"/>
</dbReference>
<dbReference type="CDD" id="cd08922">
    <property type="entry name" value="FHb-globin"/>
    <property type="match status" value="1"/>
</dbReference>
<dbReference type="PROSITE" id="PS01033">
    <property type="entry name" value="GLOBIN"/>
    <property type="match status" value="1"/>
</dbReference>
<dbReference type="EC" id="1.14.12.17" evidence="3"/>
<evidence type="ECO:0000259" key="16">
    <source>
        <dbReference type="PROSITE" id="PS51384"/>
    </source>
</evidence>
<organism evidence="17 18">
    <name type="scientific">Bombella dulcis</name>
    <dbReference type="NCBI Taxonomy" id="2967339"/>
    <lineage>
        <taxon>Bacteria</taxon>
        <taxon>Pseudomonadati</taxon>
        <taxon>Pseudomonadota</taxon>
        <taxon>Alphaproteobacteria</taxon>
        <taxon>Acetobacterales</taxon>
        <taxon>Acetobacteraceae</taxon>
        <taxon>Bombella</taxon>
    </lineage>
</organism>
<evidence type="ECO:0000256" key="13">
    <source>
        <dbReference type="ARBA" id="ARBA00049433"/>
    </source>
</evidence>
<evidence type="ECO:0000256" key="14">
    <source>
        <dbReference type="RuleBase" id="RU000356"/>
    </source>
</evidence>
<evidence type="ECO:0000256" key="7">
    <source>
        <dbReference type="ARBA" id="ARBA00022723"/>
    </source>
</evidence>
<evidence type="ECO:0000256" key="4">
    <source>
        <dbReference type="ARBA" id="ARBA00022575"/>
    </source>
</evidence>
<keyword evidence="8" id="KW-0521">NADP</keyword>
<comment type="catalytic activity">
    <reaction evidence="12">
        <text>2 nitric oxide + NADH + 2 O2 = 2 nitrate + NAD(+) + H(+)</text>
        <dbReference type="Rhea" id="RHEA:19469"/>
        <dbReference type="ChEBI" id="CHEBI:15378"/>
        <dbReference type="ChEBI" id="CHEBI:15379"/>
        <dbReference type="ChEBI" id="CHEBI:16480"/>
        <dbReference type="ChEBI" id="CHEBI:17632"/>
        <dbReference type="ChEBI" id="CHEBI:57540"/>
        <dbReference type="ChEBI" id="CHEBI:57945"/>
        <dbReference type="EC" id="1.14.12.17"/>
    </reaction>
</comment>
<feature type="domain" description="FAD-binding FR-type" evidence="16">
    <location>
        <begin position="152"/>
        <end position="256"/>
    </location>
</feature>
<keyword evidence="5 14" id="KW-0349">Heme</keyword>
<dbReference type="InterPro" id="IPR017938">
    <property type="entry name" value="Riboflavin_synthase-like_b-brl"/>
</dbReference>
<evidence type="ECO:0000313" key="17">
    <source>
        <dbReference type="EMBL" id="MCX5615634.1"/>
    </source>
</evidence>
<keyword evidence="14" id="KW-0813">Transport</keyword>
<keyword evidence="7" id="KW-0479">Metal-binding</keyword>
<protein>
    <recommendedName>
        <fullName evidence="3">nitric oxide dioxygenase</fullName>
        <ecNumber evidence="3">1.14.12.17</ecNumber>
    </recommendedName>
</protein>
<evidence type="ECO:0000256" key="6">
    <source>
        <dbReference type="ARBA" id="ARBA00022621"/>
    </source>
</evidence>